<feature type="compositionally biased region" description="Basic residues" evidence="1">
    <location>
        <begin position="10"/>
        <end position="30"/>
    </location>
</feature>
<evidence type="ECO:0000256" key="1">
    <source>
        <dbReference type="SAM" id="MobiDB-lite"/>
    </source>
</evidence>
<protein>
    <submittedName>
        <fullName evidence="2">Uncharacterized protein</fullName>
    </submittedName>
</protein>
<keyword evidence="3" id="KW-1185">Reference proteome</keyword>
<dbReference type="Proteomes" id="UP000078348">
    <property type="component" value="Unassembled WGS sequence"/>
</dbReference>
<proteinExistence type="predicted"/>
<dbReference type="EMBL" id="LXWW01000580">
    <property type="protein sequence ID" value="OAO11779.1"/>
    <property type="molecule type" value="Genomic_DNA"/>
</dbReference>
<dbReference type="AlphaFoldDB" id="A0A196S721"/>
<evidence type="ECO:0000313" key="2">
    <source>
        <dbReference type="EMBL" id="OAO11779.1"/>
    </source>
</evidence>
<name>A0A196S721_BLAHN</name>
<gene>
    <name evidence="2" type="ORF">AV274_6614</name>
</gene>
<evidence type="ECO:0000313" key="3">
    <source>
        <dbReference type="Proteomes" id="UP000078348"/>
    </source>
</evidence>
<organism evidence="2 3">
    <name type="scientific">Blastocystis sp. subtype 1 (strain ATCC 50177 / NandII)</name>
    <dbReference type="NCBI Taxonomy" id="478820"/>
    <lineage>
        <taxon>Eukaryota</taxon>
        <taxon>Sar</taxon>
        <taxon>Stramenopiles</taxon>
        <taxon>Bigyra</taxon>
        <taxon>Opalozoa</taxon>
        <taxon>Opalinata</taxon>
        <taxon>Blastocystidae</taxon>
        <taxon>Blastocystis</taxon>
    </lineage>
</organism>
<comment type="caution">
    <text evidence="2">The sequence shown here is derived from an EMBL/GenBank/DDBJ whole genome shotgun (WGS) entry which is preliminary data.</text>
</comment>
<feature type="region of interest" description="Disordered" evidence="1">
    <location>
        <begin position="94"/>
        <end position="123"/>
    </location>
</feature>
<accession>A0A196S721</accession>
<feature type="compositionally biased region" description="Basic and acidic residues" evidence="1">
    <location>
        <begin position="157"/>
        <end position="181"/>
    </location>
</feature>
<feature type="region of interest" description="Disordered" evidence="1">
    <location>
        <begin position="143"/>
        <end position="196"/>
    </location>
</feature>
<reference evidence="2 3" key="1">
    <citation type="submission" date="2016-05" db="EMBL/GenBank/DDBJ databases">
        <title>Nuclear genome of Blastocystis sp. subtype 1 NandII.</title>
        <authorList>
            <person name="Gentekaki E."/>
            <person name="Curtis B."/>
            <person name="Stairs C."/>
            <person name="Eme L."/>
            <person name="Herman E."/>
            <person name="Klimes V."/>
            <person name="Arias M.C."/>
            <person name="Elias M."/>
            <person name="Hilliou F."/>
            <person name="Klute M."/>
            <person name="Malik S.-B."/>
            <person name="Pightling A."/>
            <person name="Rachubinski R."/>
            <person name="Salas D."/>
            <person name="Schlacht A."/>
            <person name="Suga H."/>
            <person name="Archibald J."/>
            <person name="Ball S.G."/>
            <person name="Clark G."/>
            <person name="Dacks J."/>
            <person name="Van Der Giezen M."/>
            <person name="Tsaousis A."/>
            <person name="Roger A."/>
        </authorList>
    </citation>
    <scope>NUCLEOTIDE SEQUENCE [LARGE SCALE GENOMIC DNA]</scope>
    <source>
        <strain evidence="3">ATCC 50177 / NandII</strain>
    </source>
</reference>
<sequence length="238" mass="28221">MVGKDIRKLSQQKRRGRGKGAKPHKARAKYKACDPFSGRSYNMDEGKEFNDDPDASELEDYVDNETDDISTYIDFKKKPSYRRDLVFAEELNDMKRVKQEEKKNKSEKNPHELEGRLVGESMAQFHRRMNKEVRLAILEEGKKNMKKSDKKKRYREKNRLIREEKKQEREAFKKEKSEIIKNHTVSGVAPQAERPPQLNQIIDKMMRNNALFEKEKVQPKMDHKKAMAICRRNMSRFD</sequence>
<feature type="region of interest" description="Disordered" evidence="1">
    <location>
        <begin position="1"/>
        <end position="58"/>
    </location>
</feature>
<feature type="compositionally biased region" description="Basic and acidic residues" evidence="1">
    <location>
        <begin position="94"/>
        <end position="117"/>
    </location>
</feature>